<gene>
    <name evidence="1" type="ORF">JYA62_20185</name>
</gene>
<accession>A0ABS3A6Y6</accession>
<evidence type="ECO:0008006" key="3">
    <source>
        <dbReference type="Google" id="ProtNLM"/>
    </source>
</evidence>
<reference evidence="1 2" key="1">
    <citation type="submission" date="2021-02" db="EMBL/GenBank/DDBJ databases">
        <title>Draft Genome Sequences of 5 Vibrio neptunius Strains Isolated From of Bivalve Hatcheries.</title>
        <authorList>
            <person name="Galvis F."/>
            <person name="Barja J.L."/>
            <person name="Lemos M.L."/>
            <person name="Balado M."/>
        </authorList>
    </citation>
    <scope>NUCLEOTIDE SEQUENCE [LARGE SCALE GENOMIC DNA]</scope>
    <source>
        <strain evidence="1 2">PP-145.98</strain>
    </source>
</reference>
<organism evidence="1 2">
    <name type="scientific">Vibrio neptunius</name>
    <dbReference type="NCBI Taxonomy" id="170651"/>
    <lineage>
        <taxon>Bacteria</taxon>
        <taxon>Pseudomonadati</taxon>
        <taxon>Pseudomonadota</taxon>
        <taxon>Gammaproteobacteria</taxon>
        <taxon>Vibrionales</taxon>
        <taxon>Vibrionaceae</taxon>
        <taxon>Vibrio</taxon>
    </lineage>
</organism>
<comment type="caution">
    <text evidence="1">The sequence shown here is derived from an EMBL/GenBank/DDBJ whole genome shotgun (WGS) entry which is preliminary data.</text>
</comment>
<evidence type="ECO:0000313" key="2">
    <source>
        <dbReference type="Proteomes" id="UP000779070"/>
    </source>
</evidence>
<dbReference type="EMBL" id="JAFHLB010000034">
    <property type="protein sequence ID" value="MBN3579979.1"/>
    <property type="molecule type" value="Genomic_DNA"/>
</dbReference>
<proteinExistence type="predicted"/>
<name>A0ABS3A6Y6_9VIBR</name>
<sequence>MMKYPRKKRIKVKAKRPSKHQVRQVLLQTACVLLQDERYKVPIEESEAFER</sequence>
<dbReference type="RefSeq" id="WP_206371773.1">
    <property type="nucleotide sequence ID" value="NZ_CAWPTM010000108.1"/>
</dbReference>
<evidence type="ECO:0000313" key="1">
    <source>
        <dbReference type="EMBL" id="MBN3579979.1"/>
    </source>
</evidence>
<protein>
    <recommendedName>
        <fullName evidence="3">Transposase</fullName>
    </recommendedName>
</protein>
<dbReference type="Proteomes" id="UP000779070">
    <property type="component" value="Unassembled WGS sequence"/>
</dbReference>
<keyword evidence="2" id="KW-1185">Reference proteome</keyword>